<evidence type="ECO:0000256" key="6">
    <source>
        <dbReference type="ARBA" id="ARBA00022893"/>
    </source>
</evidence>
<keyword evidence="8" id="KW-0683">Retinol-binding</keyword>
<dbReference type="InterPro" id="IPR026612">
    <property type="entry name" value="STRA6-like"/>
</dbReference>
<evidence type="ECO:0000256" key="3">
    <source>
        <dbReference type="ARBA" id="ARBA00022448"/>
    </source>
</evidence>
<dbReference type="GO" id="GO:0071939">
    <property type="term" value="P:vitamin A import into cell"/>
    <property type="evidence" value="ECO:0007669"/>
    <property type="project" value="TreeGrafter"/>
</dbReference>
<protein>
    <recommendedName>
        <fullName evidence="2">Receptor for retinol uptake STRA6</fullName>
    </recommendedName>
</protein>
<dbReference type="PANTHER" id="PTHR21444:SF16">
    <property type="entry name" value="RECEPTOR FOR RETINOL UPTAKE STRA6"/>
    <property type="match status" value="1"/>
</dbReference>
<evidence type="ECO:0000256" key="1">
    <source>
        <dbReference type="ARBA" id="ARBA00004651"/>
    </source>
</evidence>
<name>A0A0B6ZX16_9EUPU</name>
<keyword evidence="4" id="KW-1003">Cell membrane</keyword>
<organism evidence="12">
    <name type="scientific">Arion vulgaris</name>
    <dbReference type="NCBI Taxonomy" id="1028688"/>
    <lineage>
        <taxon>Eukaryota</taxon>
        <taxon>Metazoa</taxon>
        <taxon>Spiralia</taxon>
        <taxon>Lophotrochozoa</taxon>
        <taxon>Mollusca</taxon>
        <taxon>Gastropoda</taxon>
        <taxon>Heterobranchia</taxon>
        <taxon>Euthyneura</taxon>
        <taxon>Panpulmonata</taxon>
        <taxon>Eupulmonata</taxon>
        <taxon>Stylommatophora</taxon>
        <taxon>Helicina</taxon>
        <taxon>Arionoidea</taxon>
        <taxon>Arionidae</taxon>
        <taxon>Arion</taxon>
    </lineage>
</organism>
<dbReference type="GO" id="GO:0034632">
    <property type="term" value="F:retinol transmembrane transporter activity"/>
    <property type="evidence" value="ECO:0007669"/>
    <property type="project" value="InterPro"/>
</dbReference>
<reference evidence="12" key="1">
    <citation type="submission" date="2014-12" db="EMBL/GenBank/DDBJ databases">
        <title>Insight into the proteome of Arion vulgaris.</title>
        <authorList>
            <person name="Aradska J."/>
            <person name="Bulat T."/>
            <person name="Smidak R."/>
            <person name="Sarate P."/>
            <person name="Gangsoo J."/>
            <person name="Sialana F."/>
            <person name="Bilban M."/>
            <person name="Lubec G."/>
        </authorList>
    </citation>
    <scope>NUCLEOTIDE SEQUENCE</scope>
    <source>
        <tissue evidence="12">Skin</tissue>
    </source>
</reference>
<dbReference type="PANTHER" id="PTHR21444">
    <property type="entry name" value="COILED-COIL DOMAIN-CONTAINING PROTEIN 180"/>
    <property type="match status" value="1"/>
</dbReference>
<evidence type="ECO:0000256" key="2">
    <source>
        <dbReference type="ARBA" id="ARBA00014411"/>
    </source>
</evidence>
<feature type="transmembrane region" description="Helical" evidence="11">
    <location>
        <begin position="222"/>
        <end position="244"/>
    </location>
</feature>
<evidence type="ECO:0000256" key="10">
    <source>
        <dbReference type="ARBA" id="ARBA00023170"/>
    </source>
</evidence>
<evidence type="ECO:0000313" key="12">
    <source>
        <dbReference type="EMBL" id="CEK72305.1"/>
    </source>
</evidence>
<evidence type="ECO:0000256" key="4">
    <source>
        <dbReference type="ARBA" id="ARBA00022475"/>
    </source>
</evidence>
<feature type="transmembrane region" description="Helical" evidence="11">
    <location>
        <begin position="57"/>
        <end position="80"/>
    </location>
</feature>
<evidence type="ECO:0000256" key="11">
    <source>
        <dbReference type="SAM" id="Phobius"/>
    </source>
</evidence>
<dbReference type="GO" id="GO:0016918">
    <property type="term" value="F:retinal binding"/>
    <property type="evidence" value="ECO:0007669"/>
    <property type="project" value="UniProtKB-KW"/>
</dbReference>
<feature type="non-terminal residue" evidence="12">
    <location>
        <position position="1"/>
    </location>
</feature>
<keyword evidence="5 11" id="KW-0812">Transmembrane</keyword>
<evidence type="ECO:0000256" key="7">
    <source>
        <dbReference type="ARBA" id="ARBA00022989"/>
    </source>
</evidence>
<dbReference type="GO" id="GO:0038023">
    <property type="term" value="F:signaling receptor activity"/>
    <property type="evidence" value="ECO:0007669"/>
    <property type="project" value="InterPro"/>
</dbReference>
<accession>A0A0B6ZX16</accession>
<keyword evidence="7 11" id="KW-1133">Transmembrane helix</keyword>
<dbReference type="AlphaFoldDB" id="A0A0B6ZX16"/>
<keyword evidence="9 11" id="KW-0472">Membrane</keyword>
<keyword evidence="3" id="KW-0813">Transport</keyword>
<dbReference type="GO" id="GO:0019841">
    <property type="term" value="F:retinol binding"/>
    <property type="evidence" value="ECO:0007669"/>
    <property type="project" value="UniProtKB-KW"/>
</dbReference>
<dbReference type="Pfam" id="PF14752">
    <property type="entry name" value="RBP_receptor"/>
    <property type="match status" value="1"/>
</dbReference>
<dbReference type="EMBL" id="HACG01025440">
    <property type="protein sequence ID" value="CEK72305.1"/>
    <property type="molecule type" value="Transcribed_RNA"/>
</dbReference>
<evidence type="ECO:0000256" key="9">
    <source>
        <dbReference type="ARBA" id="ARBA00023136"/>
    </source>
</evidence>
<comment type="subcellular location">
    <subcellularLocation>
        <location evidence="1">Cell membrane</location>
        <topology evidence="1">Multi-pass membrane protein</topology>
    </subcellularLocation>
</comment>
<keyword evidence="6" id="KW-0845">Vitamin A</keyword>
<feature type="transmembrane region" description="Helical" evidence="11">
    <location>
        <begin position="125"/>
        <end position="149"/>
    </location>
</feature>
<evidence type="ECO:0000256" key="8">
    <source>
        <dbReference type="ARBA" id="ARBA00023072"/>
    </source>
</evidence>
<feature type="transmembrane region" description="Helical" evidence="11">
    <location>
        <begin position="18"/>
        <end position="37"/>
    </location>
</feature>
<dbReference type="GO" id="GO:0005886">
    <property type="term" value="C:plasma membrane"/>
    <property type="evidence" value="ECO:0007669"/>
    <property type="project" value="UniProtKB-SubCell"/>
</dbReference>
<evidence type="ECO:0000256" key="5">
    <source>
        <dbReference type="ARBA" id="ARBA00022692"/>
    </source>
</evidence>
<proteinExistence type="predicted"/>
<gene>
    <name evidence="12" type="primary">ORF81845</name>
</gene>
<sequence>FFRYPARIIALSFVQLNILYWSGLLLIMTTLTTLYPWIYADFTHQYVNNYEFDLTVILSVCSTFALFVSIINGLAQIFIGARNYRYDMLKIYQGQKISEHLLYKTPQNILTMSMIFPGYQVAFMLWGVLVCFITATVLTTIPVMCIYFLANFGFLKDIISIMAQLLSFPAIVFLMFYLQVFMSKRVLLQEKLKSADENPPLNVDNRKFLEIVNYYSLFTNMAVGLFTCMFRICQNAFFGVFFIARLDRSVFPSNLETWDRGYAAYVSMLLVDNAHNNPCMRVFAHLLWTKTLATRMRQDQHHKESSDIAPLTSDNRPRHTYQGTNLIDYVTPSPSSQLDNPWTFIETNDTQRTSQALTRWYLTYTLIRNPQLCMLRKTKLTKILNTDKLPNGINNSEEKHIEAVTVDEAVLVDIDSSGSSSPA</sequence>
<keyword evidence="10" id="KW-0675">Receptor</keyword>
<feature type="transmembrane region" description="Helical" evidence="11">
    <location>
        <begin position="161"/>
        <end position="182"/>
    </location>
</feature>